<dbReference type="GO" id="GO:0005096">
    <property type="term" value="F:GTPase activator activity"/>
    <property type="evidence" value="ECO:0007669"/>
    <property type="project" value="InterPro"/>
</dbReference>
<dbReference type="GO" id="GO:0005886">
    <property type="term" value="C:plasma membrane"/>
    <property type="evidence" value="ECO:0007669"/>
    <property type="project" value="TreeGrafter"/>
</dbReference>
<dbReference type="CDD" id="cd13252">
    <property type="entry name" value="PH1_ADAP"/>
    <property type="match status" value="1"/>
</dbReference>
<dbReference type="SUPFAM" id="SSF50729">
    <property type="entry name" value="PH domain-like"/>
    <property type="match status" value="1"/>
</dbReference>
<dbReference type="PANTHER" id="PTHR46021:SF2">
    <property type="entry name" value="ARF-GAP WITH DUAL PH DOMAIN-CONTAINING PROTEIN 1"/>
    <property type="match status" value="1"/>
</dbReference>
<dbReference type="PANTHER" id="PTHR46021">
    <property type="entry name" value="ARF-GAP WITH DUAL PH DOMAIN-CONTAINING PROTEIN 1-LIKE PROTEIN"/>
    <property type="match status" value="1"/>
</dbReference>
<feature type="region of interest" description="Disordered" evidence="1">
    <location>
        <begin position="1"/>
        <end position="37"/>
    </location>
</feature>
<dbReference type="InterPro" id="IPR052589">
    <property type="entry name" value="Arf-GAP_dual-PH_domain"/>
</dbReference>
<evidence type="ECO:0000313" key="4">
    <source>
        <dbReference type="Proteomes" id="UP001321473"/>
    </source>
</evidence>
<gene>
    <name evidence="3" type="ORF">V5799_001059</name>
</gene>
<comment type="caution">
    <text evidence="3">The sequence shown here is derived from an EMBL/GenBank/DDBJ whole genome shotgun (WGS) entry which is preliminary data.</text>
</comment>
<dbReference type="GO" id="GO:1902936">
    <property type="term" value="F:phosphatidylinositol bisphosphate binding"/>
    <property type="evidence" value="ECO:0007669"/>
    <property type="project" value="InterPro"/>
</dbReference>
<dbReference type="Proteomes" id="UP001321473">
    <property type="component" value="Unassembled WGS sequence"/>
</dbReference>
<evidence type="ECO:0000256" key="1">
    <source>
        <dbReference type="SAM" id="MobiDB-lite"/>
    </source>
</evidence>
<sequence>MGVVQPWRVPLHGMRRDPPEPGLPSAHSNVRSKQRNTTTHKHYLGVLHEHYLGVLHEHYLGVLHEHYLGVLHEHYLGVLHEHYLGVLHEHYLGVLHEHYLGVLHEHYLGVLQYRLAQQLVRFRYAKCVASMIVQEQWVRAKYEREEFVHQDRQIYQEGQMEGWLNKQGKEDGRFHPRRFVLSNGVLEYYVKESHKEPKASIPVSEINAVFCPDKIGNKHGLQLSYVKDGSTRNIFVYSEDGKVTFPSPFP</sequence>
<dbReference type="AlphaFoldDB" id="A0AAQ4D197"/>
<dbReference type="InterPro" id="IPR037849">
    <property type="entry name" value="PH1_ADAP"/>
</dbReference>
<dbReference type="EMBL" id="JARKHS020036387">
    <property type="protein sequence ID" value="KAK8756237.1"/>
    <property type="molecule type" value="Genomic_DNA"/>
</dbReference>
<organism evidence="3 4">
    <name type="scientific">Amblyomma americanum</name>
    <name type="common">Lone star tick</name>
    <dbReference type="NCBI Taxonomy" id="6943"/>
    <lineage>
        <taxon>Eukaryota</taxon>
        <taxon>Metazoa</taxon>
        <taxon>Ecdysozoa</taxon>
        <taxon>Arthropoda</taxon>
        <taxon>Chelicerata</taxon>
        <taxon>Arachnida</taxon>
        <taxon>Acari</taxon>
        <taxon>Parasitiformes</taxon>
        <taxon>Ixodida</taxon>
        <taxon>Ixodoidea</taxon>
        <taxon>Ixodidae</taxon>
        <taxon>Amblyomminae</taxon>
        <taxon>Amblyomma</taxon>
    </lineage>
</organism>
<dbReference type="GO" id="GO:0005547">
    <property type="term" value="F:phosphatidylinositol-3,4,5-trisphosphate binding"/>
    <property type="evidence" value="ECO:0007669"/>
    <property type="project" value="TreeGrafter"/>
</dbReference>
<feature type="domain" description="PH" evidence="2">
    <location>
        <begin position="159"/>
        <end position="239"/>
    </location>
</feature>
<dbReference type="InterPro" id="IPR001849">
    <property type="entry name" value="PH_domain"/>
</dbReference>
<dbReference type="Pfam" id="PF00169">
    <property type="entry name" value="PH"/>
    <property type="match status" value="1"/>
</dbReference>
<proteinExistence type="predicted"/>
<keyword evidence="4" id="KW-1185">Reference proteome</keyword>
<evidence type="ECO:0000313" key="3">
    <source>
        <dbReference type="EMBL" id="KAK8756237.1"/>
    </source>
</evidence>
<accession>A0AAQ4D197</accession>
<protein>
    <recommendedName>
        <fullName evidence="2">PH domain-containing protein</fullName>
    </recommendedName>
</protein>
<reference evidence="3 4" key="1">
    <citation type="journal article" date="2023" name="Arcadia Sci">
        <title>De novo assembly of a long-read Amblyomma americanum tick genome.</title>
        <authorList>
            <person name="Chou S."/>
            <person name="Poskanzer K.E."/>
            <person name="Rollins M."/>
            <person name="Thuy-Boun P.S."/>
        </authorList>
    </citation>
    <scope>NUCLEOTIDE SEQUENCE [LARGE SCALE GENOMIC DNA]</scope>
    <source>
        <strain evidence="3">F_SG_1</strain>
        <tissue evidence="3">Salivary glands</tissue>
    </source>
</reference>
<evidence type="ECO:0000259" key="2">
    <source>
        <dbReference type="Pfam" id="PF00169"/>
    </source>
</evidence>
<dbReference type="InterPro" id="IPR011993">
    <property type="entry name" value="PH-like_dom_sf"/>
</dbReference>
<name>A0AAQ4D197_AMBAM</name>
<dbReference type="GO" id="GO:0005737">
    <property type="term" value="C:cytoplasm"/>
    <property type="evidence" value="ECO:0007669"/>
    <property type="project" value="TreeGrafter"/>
</dbReference>
<dbReference type="Gene3D" id="2.30.29.30">
    <property type="entry name" value="Pleckstrin-homology domain (PH domain)/Phosphotyrosine-binding domain (PTB)"/>
    <property type="match status" value="1"/>
</dbReference>